<evidence type="ECO:0000259" key="2">
    <source>
        <dbReference type="PROSITE" id="PS50011"/>
    </source>
</evidence>
<dbReference type="PROSITE" id="PS50011">
    <property type="entry name" value="PROTEIN_KINASE_DOM"/>
    <property type="match status" value="1"/>
</dbReference>
<dbReference type="GO" id="GO:0005524">
    <property type="term" value="F:ATP binding"/>
    <property type="evidence" value="ECO:0007669"/>
    <property type="project" value="InterPro"/>
</dbReference>
<dbReference type="InterPro" id="IPR009030">
    <property type="entry name" value="Growth_fac_rcpt_cys_sf"/>
</dbReference>
<dbReference type="InterPro" id="IPR008271">
    <property type="entry name" value="Ser/Thr_kinase_AS"/>
</dbReference>
<dbReference type="eggNOG" id="KOG0192">
    <property type="taxonomic scope" value="Eukaryota"/>
</dbReference>
<keyword evidence="1" id="KW-0472">Membrane</keyword>
<dbReference type="SUPFAM" id="SSF56112">
    <property type="entry name" value="Protein kinase-like (PK-like)"/>
    <property type="match status" value="1"/>
</dbReference>
<dbReference type="InterPro" id="IPR000719">
    <property type="entry name" value="Prot_kinase_dom"/>
</dbReference>
<dbReference type="Proteomes" id="UP000030693">
    <property type="component" value="Unassembled WGS sequence"/>
</dbReference>
<dbReference type="GeneID" id="20530016"/>
<dbReference type="InterPro" id="IPR000742">
    <property type="entry name" value="EGF"/>
</dbReference>
<dbReference type="CDD" id="cd14014">
    <property type="entry name" value="STKc_PknB_like"/>
    <property type="match status" value="1"/>
</dbReference>
<keyword evidence="3" id="KW-0808">Transferase</keyword>
<dbReference type="SMART" id="SM00181">
    <property type="entry name" value="EGF"/>
    <property type="match status" value="10"/>
</dbReference>
<accession>A0A058Z2L2</accession>
<dbReference type="PROSITE" id="PS00108">
    <property type="entry name" value="PROTEIN_KINASE_ST"/>
    <property type="match status" value="1"/>
</dbReference>
<dbReference type="InterPro" id="IPR006212">
    <property type="entry name" value="Furin_repeat"/>
</dbReference>
<dbReference type="CDD" id="cd00064">
    <property type="entry name" value="FU"/>
    <property type="match status" value="6"/>
</dbReference>
<proteinExistence type="predicted"/>
<dbReference type="RefSeq" id="XP_009497430.1">
    <property type="nucleotide sequence ID" value="XM_009499155.1"/>
</dbReference>
<dbReference type="InterPro" id="IPR011009">
    <property type="entry name" value="Kinase-like_dom_sf"/>
</dbReference>
<dbReference type="Gene3D" id="1.10.510.10">
    <property type="entry name" value="Transferase(Phosphotransferase) domain 1"/>
    <property type="match status" value="1"/>
</dbReference>
<sequence length="1994" mass="206856">MPYSRPLVYSVPASHPSTASEHSSTKYIQTRIQSDTLSSLAEIRWGAFFGSSPYGLHGSFPGATVPENFMYLTRDLATSPLVVWHSRSMVGFFDSSIAHPLPDGNTELLAGLAFGQSQADLLGLTGTPGQVRTIFLASMDADDLEISEVSLPPVGPGPSVAAAGVGRSFYLAHDDHVMYLSVDNPDASVSVNIGSPVNALQIAATRLFPPTSGCSDFADILLLLDDQVMVFSCFHGQSAGRASSAWPVGAPSAGARLLVAPVAAMHDSTTPFYLVLPGAASSRDRLWMAVADGEDLSWRRVVLPPSISDLGDLQLVRLRTTDTGPGRWTLLSKNTALFGSQDFACESDDSVQCDGPSSSSGSVTGWACVAGRARSASVSPGRLCAGCADGWYLSRQADEVPFSQPSHACTQCPFANCRTCVPNDCYVCNQGFLLERSGSNGSTICVATCSAGYTQVADTCQPVGQSPPALAPSTAELEILPSLNPTDRVTCAKQTWLAIDETSGRLKVPAPGLATTGSGMLLFTKEKKIYFMLAEDIGQELKPSLREVDGLESVPSADVVDFAEAGPFVHNNRLLYLLVFCLDNRDTYSSWLSCEGPDSCIATATSPVKANIAGCLGAERLDGELILLRRNNWLLTLISPIPSTQSVGFVLLSGSTGMVSLPGPVLPGLSVPTLDRWLFSASSDGHAMAARRELILAADSRRQMLAGQFLSGSSDADGAFVPVAMHRNAYTMEEVVFCKLLGTEWVVLHPPGNMLPAGRSLDLPTRRLVLGVLPKMLEIPPSQHVNVLFQGILLPDAGTEYPSALILLTGTFLGVSLYHCPQGEFRTCNLQPAVFMPLPESLRVLTQSRTWTSVIVRSPGTSGSMPEMPLLQGYNLRFLSSSPTVGAVVFSLVLACPEGTWPNAEDHVCQACAADCATCVSAVGCATCRTDSYLGADQSCHACHISCARCEDAGSCVACRPGLVFLGTDVQVPSLCGGACLPGQYIGAGRCAECDASCELCAGSAAACQVCADGFRWASRPAPGATGTCVPCASGCASCTADKCLACEAGLFLASDGTCVSTCPAGAWPNGESCQPCDISCATCTGGGGADQCTGCGVGLDFVESAPGVGACVSGCDEGQYRDPDGLTCLPCDAACQYRDPDGLTCLPCDAACAACNGPSDQDCWQCRNGILQDGDCVQSCAGSHVALAGRCVSCHASCAECSGVRSTECLPACPGDLLPLPAGQSPMRCVPACPVGYGALSGGCTACAAHCAACPEASSACAQCERGWLLAGSQCVASCPGDTFLLGSICAPCHGSCGTCSGPDDNHCVTCPVGTFLQMDNRCQGSCAEGTFRSGDTCLPCSEACASCSDAGSDKCTGCAAGRVLHQGTCLPTCPTGFFKQDGACHACDESCAACISSAICTACKGQDMLQPGGTCGPGCPGGWVSCASRGQCLACRENCTECLSFGDECQVLCMACDPGFFLSSGDCHEACPAGEFAAAGSAVCQSCGNTCETCSGSGDFCTGCHSGLLLPQEGKCVPACPAASAPRGGVCVSCLAGCEQCDTAPGHPGECTLTGDGSPVCPDIGTCDRCMAGLLLLNGGACVEACPAGYFADMDSQLGSCVRCHESCAESCTGPGVEGCKSPGRSGNSRIGLAIGLSVGLLLLLLLLILLAALWLFFARRRGTRPMKPANGGLHDEDATMMNTLLELALPGAILVSVDADFAPVAEQPMGAGAQASVFAARAIGAGISARLGCPETVAIKRMKADAMKPTHVAMFHNEIALMWSLRQHGNIVRLYGYSEAPPAIVMERFDTDLRTLLLSAVPLSQLELLHICREWATGLEAMHAHGVAHCDLKPANVFVSQGSSAAGSWQVALGDLGTSRNLSTVRSSALLDTMPQLNALSVRYASPEVIVAIRRKAPLDPELFFPADIYSAAIMLHECLSQATPWPSLGLQDIMLAVIGGTRPEVAALTVDAADLVQAAWQENPSRRPSAAVFRQRCAALFVVAGGLDTS</sequence>
<gene>
    <name evidence="3" type="ORF">H696_05291</name>
</gene>
<dbReference type="EMBL" id="KB932209">
    <property type="protein sequence ID" value="KCV68376.1"/>
    <property type="molecule type" value="Genomic_DNA"/>
</dbReference>
<dbReference type="Pfam" id="PF00069">
    <property type="entry name" value="Pkinase"/>
    <property type="match status" value="1"/>
</dbReference>
<keyword evidence="1" id="KW-0812">Transmembrane</keyword>
<dbReference type="PANTHER" id="PTHR45756">
    <property type="entry name" value="PALMITOYLTRANSFERASE"/>
    <property type="match status" value="1"/>
</dbReference>
<dbReference type="OrthoDB" id="10257656at2759"/>
<name>A0A058Z2L2_FONAL</name>
<evidence type="ECO:0000256" key="1">
    <source>
        <dbReference type="SAM" id="Phobius"/>
    </source>
</evidence>
<feature type="domain" description="Protein kinase" evidence="2">
    <location>
        <begin position="1706"/>
        <end position="1985"/>
    </location>
</feature>
<feature type="transmembrane region" description="Helical" evidence="1">
    <location>
        <begin position="1633"/>
        <end position="1660"/>
    </location>
</feature>
<dbReference type="InterPro" id="IPR053215">
    <property type="entry name" value="TKL_Ser/Thr_kinase"/>
</dbReference>
<keyword evidence="4" id="KW-1185">Reference proteome</keyword>
<dbReference type="Gene3D" id="3.30.200.20">
    <property type="entry name" value="Phosphorylase Kinase, domain 1"/>
    <property type="match status" value="1"/>
</dbReference>
<dbReference type="SMART" id="SM00220">
    <property type="entry name" value="S_TKc"/>
    <property type="match status" value="1"/>
</dbReference>
<dbReference type="eggNOG" id="KOG3525">
    <property type="taxonomic scope" value="Eukaryota"/>
</dbReference>
<organism evidence="3">
    <name type="scientific">Fonticula alba</name>
    <name type="common">Slime mold</name>
    <dbReference type="NCBI Taxonomy" id="691883"/>
    <lineage>
        <taxon>Eukaryota</taxon>
        <taxon>Rotosphaerida</taxon>
        <taxon>Fonticulaceae</taxon>
        <taxon>Fonticula</taxon>
    </lineage>
</organism>
<dbReference type="SUPFAM" id="SSF57184">
    <property type="entry name" value="Growth factor receptor domain"/>
    <property type="match status" value="6"/>
</dbReference>
<evidence type="ECO:0000313" key="3">
    <source>
        <dbReference type="EMBL" id="KCV68376.1"/>
    </source>
</evidence>
<dbReference type="PANTHER" id="PTHR45756:SF1">
    <property type="entry name" value="PROTEIN KINASE DOMAIN CONTAINING PROTEIN"/>
    <property type="match status" value="1"/>
</dbReference>
<protein>
    <submittedName>
        <fullName evidence="3">Serine/threonine protein kinase</fullName>
    </submittedName>
</protein>
<dbReference type="Gene3D" id="2.10.220.10">
    <property type="entry name" value="Hormone Receptor, Insulin-like Growth Factor Receptor 1, Chain A, domain 2"/>
    <property type="match status" value="11"/>
</dbReference>
<reference evidence="3" key="1">
    <citation type="submission" date="2013-04" db="EMBL/GenBank/DDBJ databases">
        <title>The Genome Sequence of Fonticula alba ATCC 38817.</title>
        <authorList>
            <consortium name="The Broad Institute Genomics Platform"/>
            <person name="Russ C."/>
            <person name="Cuomo C."/>
            <person name="Burger G."/>
            <person name="Gray M.W."/>
            <person name="Holland P.W.H."/>
            <person name="King N."/>
            <person name="Lang F.B.F."/>
            <person name="Roger A.J."/>
            <person name="Ruiz-Trillo I."/>
            <person name="Brown M."/>
            <person name="Walker B."/>
            <person name="Young S."/>
            <person name="Zeng Q."/>
            <person name="Gargeya S."/>
            <person name="Fitzgerald M."/>
            <person name="Haas B."/>
            <person name="Abouelleil A."/>
            <person name="Allen A.W."/>
            <person name="Alvarado L."/>
            <person name="Arachchi H.M."/>
            <person name="Berlin A.M."/>
            <person name="Chapman S.B."/>
            <person name="Gainer-Dewar J."/>
            <person name="Goldberg J."/>
            <person name="Griggs A."/>
            <person name="Gujja S."/>
            <person name="Hansen M."/>
            <person name="Howarth C."/>
            <person name="Imamovic A."/>
            <person name="Ireland A."/>
            <person name="Larimer J."/>
            <person name="McCowan C."/>
            <person name="Murphy C."/>
            <person name="Pearson M."/>
            <person name="Poon T.W."/>
            <person name="Priest M."/>
            <person name="Roberts A."/>
            <person name="Saif S."/>
            <person name="Shea T."/>
            <person name="Sisk P."/>
            <person name="Sykes S."/>
            <person name="Wortman J."/>
            <person name="Nusbaum C."/>
            <person name="Birren B."/>
        </authorList>
    </citation>
    <scope>NUCLEOTIDE SEQUENCE [LARGE SCALE GENOMIC DNA]</scope>
    <source>
        <strain evidence="3">ATCC 38817</strain>
    </source>
</reference>
<dbReference type="GO" id="GO:0004674">
    <property type="term" value="F:protein serine/threonine kinase activity"/>
    <property type="evidence" value="ECO:0007669"/>
    <property type="project" value="UniProtKB-KW"/>
</dbReference>
<dbReference type="SMART" id="SM00261">
    <property type="entry name" value="FU"/>
    <property type="match status" value="16"/>
</dbReference>
<keyword evidence="1" id="KW-1133">Transmembrane helix</keyword>
<evidence type="ECO:0000313" key="4">
    <source>
        <dbReference type="Proteomes" id="UP000030693"/>
    </source>
</evidence>
<keyword evidence="3" id="KW-0418">Kinase</keyword>
<keyword evidence="3" id="KW-0723">Serine/threonine-protein kinase</keyword>